<dbReference type="EMBL" id="JAGFBM010000009">
    <property type="protein sequence ID" value="MBO3086101.1"/>
    <property type="molecule type" value="Genomic_DNA"/>
</dbReference>
<evidence type="ECO:0000313" key="2">
    <source>
        <dbReference type="EMBL" id="MBO3086101.1"/>
    </source>
</evidence>
<comment type="caution">
    <text evidence="2">The sequence shown here is derived from an EMBL/GenBank/DDBJ whole genome shotgun (WGS) entry which is preliminary data.</text>
</comment>
<dbReference type="Pfam" id="PF12840">
    <property type="entry name" value="HTH_20"/>
    <property type="match status" value="1"/>
</dbReference>
<reference evidence="2 3" key="1">
    <citation type="submission" date="2021-03" db="EMBL/GenBank/DDBJ databases">
        <title>novel species in genus Cellulomonas.</title>
        <authorList>
            <person name="Zhang G."/>
        </authorList>
    </citation>
    <scope>NUCLEOTIDE SEQUENCE [LARGE SCALE GENOMIC DNA]</scope>
    <source>
        <strain evidence="3">zg-ZUI188</strain>
    </source>
</reference>
<dbReference type="InterPro" id="IPR011991">
    <property type="entry name" value="ArsR-like_HTH"/>
</dbReference>
<evidence type="ECO:0000313" key="3">
    <source>
        <dbReference type="Proteomes" id="UP000678317"/>
    </source>
</evidence>
<keyword evidence="3" id="KW-1185">Reference proteome</keyword>
<protein>
    <submittedName>
        <fullName evidence="2">Helix-turn-helix transcriptional regulator</fullName>
    </submittedName>
</protein>
<dbReference type="InterPro" id="IPR001845">
    <property type="entry name" value="HTH_ArsR_DNA-bd_dom"/>
</dbReference>
<dbReference type="Gene3D" id="1.10.10.10">
    <property type="entry name" value="Winged helix-like DNA-binding domain superfamily/Winged helix DNA-binding domain"/>
    <property type="match status" value="1"/>
</dbReference>
<evidence type="ECO:0000259" key="1">
    <source>
        <dbReference type="SMART" id="SM00418"/>
    </source>
</evidence>
<sequence length="203" mass="22073">MSPHEQTGRPAQSDPERMRALAHPLRLALLDYLDGVGEATATQCARHTGETVANCSFHLRLLARYGFIEPAEPRGRERPWRPTVRGEPFAPDESVPGSLVAVVELAEVAVRQEAEAFISFLHERAGAGADLAGRPLPTAMTKDAFWATPDETEALMRDIGALFEPYIARVTDAAARPAGALLMRWFATSRPDLHTDPAPGPEA</sequence>
<organism evidence="2 3">
    <name type="scientific">Cellulomonas fengjieae</name>
    <dbReference type="NCBI Taxonomy" id="2819978"/>
    <lineage>
        <taxon>Bacteria</taxon>
        <taxon>Bacillati</taxon>
        <taxon>Actinomycetota</taxon>
        <taxon>Actinomycetes</taxon>
        <taxon>Micrococcales</taxon>
        <taxon>Cellulomonadaceae</taxon>
        <taxon>Cellulomonas</taxon>
    </lineage>
</organism>
<dbReference type="InterPro" id="IPR036390">
    <property type="entry name" value="WH_DNA-bd_sf"/>
</dbReference>
<dbReference type="Proteomes" id="UP000678317">
    <property type="component" value="Unassembled WGS sequence"/>
</dbReference>
<dbReference type="CDD" id="cd00090">
    <property type="entry name" value="HTH_ARSR"/>
    <property type="match status" value="1"/>
</dbReference>
<name>A0ABS3SK28_9CELL</name>
<dbReference type="SMART" id="SM00418">
    <property type="entry name" value="HTH_ARSR"/>
    <property type="match status" value="1"/>
</dbReference>
<proteinExistence type="predicted"/>
<accession>A0ABS3SK28</accession>
<dbReference type="SUPFAM" id="SSF46785">
    <property type="entry name" value="Winged helix' DNA-binding domain"/>
    <property type="match status" value="1"/>
</dbReference>
<feature type="domain" description="HTH arsR-type" evidence="1">
    <location>
        <begin position="16"/>
        <end position="111"/>
    </location>
</feature>
<dbReference type="InterPro" id="IPR036388">
    <property type="entry name" value="WH-like_DNA-bd_sf"/>
</dbReference>
<dbReference type="RefSeq" id="WP_208290240.1">
    <property type="nucleotide sequence ID" value="NZ_CP074404.1"/>
</dbReference>
<gene>
    <name evidence="2" type="ORF">J4035_15770</name>
</gene>